<feature type="coiled-coil region" evidence="1">
    <location>
        <begin position="141"/>
        <end position="214"/>
    </location>
</feature>
<name>A0A8T0EUL5_ARGBR</name>
<keyword evidence="1" id="KW-0175">Coiled coil</keyword>
<dbReference type="EMBL" id="JABXBU010001863">
    <property type="protein sequence ID" value="KAF8781451.1"/>
    <property type="molecule type" value="Genomic_DNA"/>
</dbReference>
<dbReference type="Proteomes" id="UP000807504">
    <property type="component" value="Unassembled WGS sequence"/>
</dbReference>
<dbReference type="AlphaFoldDB" id="A0A8T0EUL5"/>
<sequence length="245" mass="28884">MKNPRGFHEYWKELAPERKRRMRKNQGGDFDFSKLDKKRNEIKNWQSDLRAFILVKSVFFKYMHEKELECNVEMPLVTSITSEQLETEYPLKLAFNHLIFIKRYHVEALNSVISIAGENKLELLHKTATAKNQIQRNVTRIQNINLELRDLKTDIQTVLNTPLGREVLNALQDPMGFGPHVKIQEVEKTHKQEKHDIERQMQNVSKNINNIKMRMQNLHKGMSNRMKEIDVLKGKIAELRNLGDK</sequence>
<reference evidence="2" key="2">
    <citation type="submission" date="2020-06" db="EMBL/GenBank/DDBJ databases">
        <authorList>
            <person name="Sheffer M."/>
        </authorList>
    </citation>
    <scope>NUCLEOTIDE SEQUENCE</scope>
</reference>
<gene>
    <name evidence="2" type="ORF">HNY73_011842</name>
</gene>
<accession>A0A8T0EUL5</accession>
<protein>
    <submittedName>
        <fullName evidence="2">Uncharacterized protein</fullName>
    </submittedName>
</protein>
<evidence type="ECO:0000256" key="1">
    <source>
        <dbReference type="SAM" id="Coils"/>
    </source>
</evidence>
<comment type="caution">
    <text evidence="2">The sequence shown here is derived from an EMBL/GenBank/DDBJ whole genome shotgun (WGS) entry which is preliminary data.</text>
</comment>
<evidence type="ECO:0000313" key="2">
    <source>
        <dbReference type="EMBL" id="KAF8781451.1"/>
    </source>
</evidence>
<proteinExistence type="predicted"/>
<reference evidence="2" key="1">
    <citation type="journal article" date="2020" name="bioRxiv">
        <title>Chromosome-level reference genome of the European wasp spider Argiope bruennichi: a resource for studies on range expansion and evolutionary adaptation.</title>
        <authorList>
            <person name="Sheffer M.M."/>
            <person name="Hoppe A."/>
            <person name="Krehenwinkel H."/>
            <person name="Uhl G."/>
            <person name="Kuss A.W."/>
            <person name="Jensen L."/>
            <person name="Jensen C."/>
            <person name="Gillespie R.G."/>
            <person name="Hoff K.J."/>
            <person name="Prost S."/>
        </authorList>
    </citation>
    <scope>NUCLEOTIDE SEQUENCE</scope>
</reference>
<keyword evidence="3" id="KW-1185">Reference proteome</keyword>
<evidence type="ECO:0000313" key="3">
    <source>
        <dbReference type="Proteomes" id="UP000807504"/>
    </source>
</evidence>
<organism evidence="2 3">
    <name type="scientific">Argiope bruennichi</name>
    <name type="common">Wasp spider</name>
    <name type="synonym">Aranea bruennichi</name>
    <dbReference type="NCBI Taxonomy" id="94029"/>
    <lineage>
        <taxon>Eukaryota</taxon>
        <taxon>Metazoa</taxon>
        <taxon>Ecdysozoa</taxon>
        <taxon>Arthropoda</taxon>
        <taxon>Chelicerata</taxon>
        <taxon>Arachnida</taxon>
        <taxon>Araneae</taxon>
        <taxon>Araneomorphae</taxon>
        <taxon>Entelegynae</taxon>
        <taxon>Araneoidea</taxon>
        <taxon>Araneidae</taxon>
        <taxon>Argiope</taxon>
    </lineage>
</organism>